<dbReference type="EMBL" id="JAYMGO010000008">
    <property type="protein sequence ID" value="KAL1269315.1"/>
    <property type="molecule type" value="Genomic_DNA"/>
</dbReference>
<dbReference type="InterPro" id="IPR008735">
    <property type="entry name" value="PSP94"/>
</dbReference>
<comment type="caution">
    <text evidence="6">The sequence shown here is derived from an EMBL/GenBank/DDBJ whole genome shotgun (WGS) entry which is preliminary data.</text>
</comment>
<evidence type="ECO:0000313" key="7">
    <source>
        <dbReference type="Proteomes" id="UP001558613"/>
    </source>
</evidence>
<dbReference type="Pfam" id="PF05825">
    <property type="entry name" value="PSP94"/>
    <property type="match status" value="1"/>
</dbReference>
<dbReference type="PANTHER" id="PTHR10500:SF7">
    <property type="entry name" value="BETA-MICROSEMINOPROTEIN"/>
    <property type="match status" value="1"/>
</dbReference>
<evidence type="ECO:0008006" key="8">
    <source>
        <dbReference type="Google" id="ProtNLM"/>
    </source>
</evidence>
<reference evidence="6 7" key="1">
    <citation type="submission" date="2023-09" db="EMBL/GenBank/DDBJ databases">
        <authorList>
            <person name="Wang M."/>
        </authorList>
    </citation>
    <scope>NUCLEOTIDE SEQUENCE [LARGE SCALE GENOMIC DNA]</scope>
    <source>
        <strain evidence="6">GT-2023</strain>
        <tissue evidence="6">Liver</tissue>
    </source>
</reference>
<gene>
    <name evidence="6" type="ORF">QQF64_031604</name>
</gene>
<protein>
    <recommendedName>
        <fullName evidence="8">Beta-microseminoprotein</fullName>
    </recommendedName>
</protein>
<evidence type="ECO:0000256" key="1">
    <source>
        <dbReference type="ARBA" id="ARBA00004613"/>
    </source>
</evidence>
<keyword evidence="5" id="KW-0732">Signal</keyword>
<dbReference type="Gene3D" id="2.60.40.1900">
    <property type="entry name" value="Beta-microseminoprotein (PSP94) domain"/>
    <property type="match status" value="1"/>
</dbReference>
<evidence type="ECO:0000256" key="3">
    <source>
        <dbReference type="ARBA" id="ARBA00022525"/>
    </source>
</evidence>
<evidence type="ECO:0000256" key="4">
    <source>
        <dbReference type="ARBA" id="ARBA00023157"/>
    </source>
</evidence>
<name>A0ABR3MXE7_9TELE</name>
<proteinExistence type="inferred from homology"/>
<keyword evidence="7" id="KW-1185">Reference proteome</keyword>
<dbReference type="PANTHER" id="PTHR10500">
    <property type="entry name" value="BETA-MICROSEMINOPROTEIN"/>
    <property type="match status" value="1"/>
</dbReference>
<evidence type="ECO:0000256" key="5">
    <source>
        <dbReference type="SAM" id="SignalP"/>
    </source>
</evidence>
<accession>A0ABR3MXE7</accession>
<keyword evidence="4" id="KW-1015">Disulfide bond</keyword>
<organism evidence="6 7">
    <name type="scientific">Cirrhinus molitorella</name>
    <name type="common">mud carp</name>
    <dbReference type="NCBI Taxonomy" id="172907"/>
    <lineage>
        <taxon>Eukaryota</taxon>
        <taxon>Metazoa</taxon>
        <taxon>Chordata</taxon>
        <taxon>Craniata</taxon>
        <taxon>Vertebrata</taxon>
        <taxon>Euteleostomi</taxon>
        <taxon>Actinopterygii</taxon>
        <taxon>Neopterygii</taxon>
        <taxon>Teleostei</taxon>
        <taxon>Ostariophysi</taxon>
        <taxon>Cypriniformes</taxon>
        <taxon>Cyprinidae</taxon>
        <taxon>Labeoninae</taxon>
        <taxon>Labeonini</taxon>
        <taxon>Cirrhinus</taxon>
    </lineage>
</organism>
<feature type="chain" id="PRO_5046499876" description="Beta-microseminoprotein" evidence="5">
    <location>
        <begin position="20"/>
        <end position="109"/>
    </location>
</feature>
<comment type="similarity">
    <text evidence="2">Belongs to the beta-microseminoprotein family.</text>
</comment>
<evidence type="ECO:0000313" key="6">
    <source>
        <dbReference type="EMBL" id="KAL1269315.1"/>
    </source>
</evidence>
<feature type="signal peptide" evidence="5">
    <location>
        <begin position="1"/>
        <end position="19"/>
    </location>
</feature>
<comment type="subcellular location">
    <subcellularLocation>
        <location evidence="1">Secreted</location>
    </subcellularLocation>
</comment>
<keyword evidence="3" id="KW-0964">Secreted</keyword>
<dbReference type="Proteomes" id="UP001558613">
    <property type="component" value="Unassembled WGS sequence"/>
</dbReference>
<evidence type="ECO:0000256" key="2">
    <source>
        <dbReference type="ARBA" id="ARBA00010352"/>
    </source>
</evidence>
<sequence length="109" mass="12153">MKSLALVLVFCAFVSLSDSACSLTLLKSGENHCIDHYDNFKHLMGSTWTNRNCVKCTCSPGKMKCCDVMGRASVMTKGCIVKYNYKRCTFHVFHPKDPTIICDYGVVGK</sequence>